<gene>
    <name evidence="1" type="ORF">BpHYR1_000008</name>
</gene>
<protein>
    <submittedName>
        <fullName evidence="1">Uncharacterized protein</fullName>
    </submittedName>
</protein>
<evidence type="ECO:0000313" key="1">
    <source>
        <dbReference type="EMBL" id="RNA16904.1"/>
    </source>
</evidence>
<accession>A0A3M7R0J6</accession>
<organism evidence="1 2">
    <name type="scientific">Brachionus plicatilis</name>
    <name type="common">Marine rotifer</name>
    <name type="synonym">Brachionus muelleri</name>
    <dbReference type="NCBI Taxonomy" id="10195"/>
    <lineage>
        <taxon>Eukaryota</taxon>
        <taxon>Metazoa</taxon>
        <taxon>Spiralia</taxon>
        <taxon>Gnathifera</taxon>
        <taxon>Rotifera</taxon>
        <taxon>Eurotatoria</taxon>
        <taxon>Monogononta</taxon>
        <taxon>Pseudotrocha</taxon>
        <taxon>Ploima</taxon>
        <taxon>Brachionidae</taxon>
        <taxon>Brachionus</taxon>
    </lineage>
</organism>
<dbReference type="AlphaFoldDB" id="A0A3M7R0J6"/>
<proteinExistence type="predicted"/>
<name>A0A3M7R0J6_BRAPC</name>
<dbReference type="Proteomes" id="UP000276133">
    <property type="component" value="Unassembled WGS sequence"/>
</dbReference>
<keyword evidence="2" id="KW-1185">Reference proteome</keyword>
<dbReference type="EMBL" id="REGN01004597">
    <property type="protein sequence ID" value="RNA16904.1"/>
    <property type="molecule type" value="Genomic_DNA"/>
</dbReference>
<sequence>MGGTCFLINELSKKYTSSLLFLALINNIDRAKQLIIFQTDLFLWFYQNLREFTKILVNLREFRIYILKEYKILYKLIQNSEQIYGAQLLFFSIFLKNMLLEPDRMVNLREFRIGVGKWSDGGIGSVICFSCLSEKESYLFHQILTKLMKFPLRLPTLKISYLGRLMWVLKILKANTLNK</sequence>
<reference evidence="1 2" key="1">
    <citation type="journal article" date="2018" name="Sci. Rep.">
        <title>Genomic signatures of local adaptation to the degree of environmental predictability in rotifers.</title>
        <authorList>
            <person name="Franch-Gras L."/>
            <person name="Hahn C."/>
            <person name="Garcia-Roger E.M."/>
            <person name="Carmona M.J."/>
            <person name="Serra M."/>
            <person name="Gomez A."/>
        </authorList>
    </citation>
    <scope>NUCLEOTIDE SEQUENCE [LARGE SCALE GENOMIC DNA]</scope>
    <source>
        <strain evidence="1">HYR1</strain>
    </source>
</reference>
<comment type="caution">
    <text evidence="1">The sequence shown here is derived from an EMBL/GenBank/DDBJ whole genome shotgun (WGS) entry which is preliminary data.</text>
</comment>
<evidence type="ECO:0000313" key="2">
    <source>
        <dbReference type="Proteomes" id="UP000276133"/>
    </source>
</evidence>